<keyword evidence="3" id="KW-0645">Protease</keyword>
<evidence type="ECO:0000313" key="3">
    <source>
        <dbReference type="EMBL" id="NJC69632.1"/>
    </source>
</evidence>
<feature type="transmembrane region" description="Helical" evidence="1">
    <location>
        <begin position="166"/>
        <end position="196"/>
    </location>
</feature>
<gene>
    <name evidence="3" type="ORF">HC031_07855</name>
</gene>
<name>A0ABX0XUE1_9ACTN</name>
<evidence type="ECO:0000256" key="1">
    <source>
        <dbReference type="SAM" id="Phobius"/>
    </source>
</evidence>
<dbReference type="Proteomes" id="UP000722989">
    <property type="component" value="Unassembled WGS sequence"/>
</dbReference>
<keyword evidence="1" id="KW-0472">Membrane</keyword>
<keyword evidence="1" id="KW-0812">Transmembrane</keyword>
<keyword evidence="3" id="KW-0378">Hydrolase</keyword>
<organism evidence="3 4">
    <name type="scientific">Planosporangium thailandense</name>
    <dbReference type="NCBI Taxonomy" id="765197"/>
    <lineage>
        <taxon>Bacteria</taxon>
        <taxon>Bacillati</taxon>
        <taxon>Actinomycetota</taxon>
        <taxon>Actinomycetes</taxon>
        <taxon>Micromonosporales</taxon>
        <taxon>Micromonosporaceae</taxon>
        <taxon>Planosporangium</taxon>
    </lineage>
</organism>
<feature type="transmembrane region" description="Helical" evidence="1">
    <location>
        <begin position="57"/>
        <end position="79"/>
    </location>
</feature>
<dbReference type="InterPro" id="IPR003675">
    <property type="entry name" value="Rce1/LyrA-like_dom"/>
</dbReference>
<accession>A0ABX0XUE1</accession>
<keyword evidence="1" id="KW-1133">Transmembrane helix</keyword>
<feature type="domain" description="CAAX prenyl protease 2/Lysostaphin resistance protein A-like" evidence="2">
    <location>
        <begin position="145"/>
        <end position="234"/>
    </location>
</feature>
<dbReference type="EMBL" id="JAATVY010000004">
    <property type="protein sequence ID" value="NJC69632.1"/>
    <property type="molecule type" value="Genomic_DNA"/>
</dbReference>
<keyword evidence="4" id="KW-1185">Reference proteome</keyword>
<sequence>MTHPDLAWLHPALNLPAAVLALALACYLLVGEPLLGRRMYRRLQQQRDRDPNALLRFLRQTMGFQAGFVAVTLACLALAPGLHARHLGLAWPAGPLRWQATGFTAYLVVIILVMGLAMRVRARRGRSVPGQAAFSAMLPRTRAERWHALAVAVGAGVSEELAFRGLLIATGVALFGVSPYVAAAALIVLFGVAHLYQGVGGMVGTALVGALLTGLYLASGSLLLPIVLHVVIDIRSLLLVPAPRSAPTDPGTATVTGARCLDAGDKV</sequence>
<keyword evidence="3" id="KW-0482">Metalloprotease</keyword>
<dbReference type="RefSeq" id="WP_167924551.1">
    <property type="nucleotide sequence ID" value="NZ_JAATVY010000004.1"/>
</dbReference>
<evidence type="ECO:0000313" key="4">
    <source>
        <dbReference type="Proteomes" id="UP000722989"/>
    </source>
</evidence>
<dbReference type="Pfam" id="PF02517">
    <property type="entry name" value="Rce1-like"/>
    <property type="match status" value="1"/>
</dbReference>
<proteinExistence type="predicted"/>
<feature type="transmembrane region" description="Helical" evidence="1">
    <location>
        <begin position="202"/>
        <end position="228"/>
    </location>
</feature>
<protein>
    <submittedName>
        <fullName evidence="3">CPBP family intramembrane metalloprotease</fullName>
    </submittedName>
</protein>
<feature type="transmembrane region" description="Helical" evidence="1">
    <location>
        <begin position="12"/>
        <end position="36"/>
    </location>
</feature>
<evidence type="ECO:0000259" key="2">
    <source>
        <dbReference type="Pfam" id="PF02517"/>
    </source>
</evidence>
<feature type="transmembrane region" description="Helical" evidence="1">
    <location>
        <begin position="99"/>
        <end position="117"/>
    </location>
</feature>
<comment type="caution">
    <text evidence="3">The sequence shown here is derived from an EMBL/GenBank/DDBJ whole genome shotgun (WGS) entry which is preliminary data.</text>
</comment>
<reference evidence="3 4" key="1">
    <citation type="submission" date="2020-03" db="EMBL/GenBank/DDBJ databases">
        <title>WGS of the type strain of Planosporangium spp.</title>
        <authorList>
            <person name="Thawai C."/>
        </authorList>
    </citation>
    <scope>NUCLEOTIDE SEQUENCE [LARGE SCALE GENOMIC DNA]</scope>
    <source>
        <strain evidence="3 4">TBRC 5610</strain>
    </source>
</reference>
<dbReference type="GO" id="GO:0008237">
    <property type="term" value="F:metallopeptidase activity"/>
    <property type="evidence" value="ECO:0007669"/>
    <property type="project" value="UniProtKB-KW"/>
</dbReference>